<dbReference type="GO" id="GO:0000981">
    <property type="term" value="F:DNA-binding transcription factor activity, RNA polymerase II-specific"/>
    <property type="evidence" value="ECO:0007669"/>
    <property type="project" value="InterPro"/>
</dbReference>
<reference evidence="12" key="1">
    <citation type="submission" date="2018-12" db="EMBL/GenBank/DDBJ databases">
        <authorList>
            <person name="Syme R.A."/>
            <person name="Farfan-Caceres L."/>
            <person name="Lichtenzveig J."/>
        </authorList>
    </citation>
    <scope>NUCLEOTIDE SEQUENCE</scope>
    <source>
        <strain evidence="12">Al4</strain>
    </source>
</reference>
<evidence type="ECO:0000256" key="2">
    <source>
        <dbReference type="ARBA" id="ARBA00004141"/>
    </source>
</evidence>
<evidence type="ECO:0000256" key="6">
    <source>
        <dbReference type="ARBA" id="ARBA00023015"/>
    </source>
</evidence>
<protein>
    <submittedName>
        <fullName evidence="12">Uncharacterized protein</fullName>
    </submittedName>
</protein>
<dbReference type="EMBL" id="RZGK01000011">
    <property type="protein sequence ID" value="KAF9695622.1"/>
    <property type="molecule type" value="Genomic_DNA"/>
</dbReference>
<organism evidence="12 13">
    <name type="scientific">Ascochyta lentis</name>
    <dbReference type="NCBI Taxonomy" id="205686"/>
    <lineage>
        <taxon>Eukaryota</taxon>
        <taxon>Fungi</taxon>
        <taxon>Dikarya</taxon>
        <taxon>Ascomycota</taxon>
        <taxon>Pezizomycotina</taxon>
        <taxon>Dothideomycetes</taxon>
        <taxon>Pleosporomycetidae</taxon>
        <taxon>Pleosporales</taxon>
        <taxon>Pleosporineae</taxon>
        <taxon>Didymellaceae</taxon>
        <taxon>Ascochyta</taxon>
    </lineage>
</organism>
<feature type="transmembrane region" description="Helical" evidence="11">
    <location>
        <begin position="124"/>
        <end position="143"/>
    </location>
</feature>
<evidence type="ECO:0000256" key="7">
    <source>
        <dbReference type="ARBA" id="ARBA00023136"/>
    </source>
</evidence>
<evidence type="ECO:0000313" key="12">
    <source>
        <dbReference type="EMBL" id="KAF9695622.1"/>
    </source>
</evidence>
<dbReference type="InterPro" id="IPR050815">
    <property type="entry name" value="TF_fung"/>
</dbReference>
<feature type="region of interest" description="Disordered" evidence="10">
    <location>
        <begin position="154"/>
        <end position="178"/>
    </location>
</feature>
<evidence type="ECO:0000256" key="11">
    <source>
        <dbReference type="SAM" id="Phobius"/>
    </source>
</evidence>
<gene>
    <name evidence="12" type="ORF">EKO04_006587</name>
</gene>
<dbReference type="SUPFAM" id="SSF103473">
    <property type="entry name" value="MFS general substrate transporter"/>
    <property type="match status" value="1"/>
</dbReference>
<dbReference type="AlphaFoldDB" id="A0A8H7J3K5"/>
<proteinExistence type="predicted"/>
<feature type="transmembrane region" description="Helical" evidence="11">
    <location>
        <begin position="34"/>
        <end position="55"/>
    </location>
</feature>
<comment type="caution">
    <text evidence="12">The sequence shown here is derived from an EMBL/GenBank/DDBJ whole genome shotgun (WGS) entry which is preliminary data.</text>
</comment>
<keyword evidence="4" id="KW-0479">Metal-binding</keyword>
<feature type="region of interest" description="Disordered" evidence="10">
    <location>
        <begin position="678"/>
        <end position="720"/>
    </location>
</feature>
<evidence type="ECO:0000256" key="5">
    <source>
        <dbReference type="ARBA" id="ARBA00022989"/>
    </source>
</evidence>
<dbReference type="GO" id="GO:0005634">
    <property type="term" value="C:nucleus"/>
    <property type="evidence" value="ECO:0007669"/>
    <property type="project" value="UniProtKB-SubCell"/>
</dbReference>
<keyword evidence="5 11" id="KW-1133">Transmembrane helix</keyword>
<dbReference type="PANTHER" id="PTHR47338">
    <property type="entry name" value="ZN(II)2CYS6 TRANSCRIPTION FACTOR (EUROFUNG)-RELATED"/>
    <property type="match status" value="1"/>
</dbReference>
<reference evidence="12" key="2">
    <citation type="submission" date="2020-09" db="EMBL/GenBank/DDBJ databases">
        <title>Reference genome assembly for Australian Ascochyta lentis isolate Al4.</title>
        <authorList>
            <person name="Lee R.C."/>
            <person name="Farfan-Caceres L.M."/>
            <person name="Debler J.W."/>
            <person name="Williams A.H."/>
            <person name="Henares B.M."/>
        </authorList>
    </citation>
    <scope>NUCLEOTIDE SEQUENCE</scope>
    <source>
        <strain evidence="12">Al4</strain>
    </source>
</reference>
<keyword evidence="9" id="KW-0539">Nucleus</keyword>
<evidence type="ECO:0000256" key="1">
    <source>
        <dbReference type="ARBA" id="ARBA00004123"/>
    </source>
</evidence>
<keyword evidence="6" id="KW-0805">Transcription regulation</keyword>
<dbReference type="OrthoDB" id="424974at2759"/>
<keyword evidence="13" id="KW-1185">Reference proteome</keyword>
<keyword evidence="7 11" id="KW-0472">Membrane</keyword>
<evidence type="ECO:0000256" key="4">
    <source>
        <dbReference type="ARBA" id="ARBA00022723"/>
    </source>
</evidence>
<dbReference type="InterPro" id="IPR010291">
    <property type="entry name" value="Ion_channel_UNC-93"/>
</dbReference>
<dbReference type="GO" id="GO:0016020">
    <property type="term" value="C:membrane"/>
    <property type="evidence" value="ECO:0007669"/>
    <property type="project" value="UniProtKB-SubCell"/>
</dbReference>
<evidence type="ECO:0000256" key="8">
    <source>
        <dbReference type="ARBA" id="ARBA00023163"/>
    </source>
</evidence>
<feature type="region of interest" description="Disordered" evidence="10">
    <location>
        <begin position="200"/>
        <end position="219"/>
    </location>
</feature>
<name>A0A8H7J3K5_9PLEO</name>
<feature type="transmembrane region" description="Helical" evidence="11">
    <location>
        <begin position="67"/>
        <end position="91"/>
    </location>
</feature>
<evidence type="ECO:0000256" key="10">
    <source>
        <dbReference type="SAM" id="MobiDB-lite"/>
    </source>
</evidence>
<sequence>MAEAAKRLSVTEEQQQPASFSVHDSEPYRWYRGVFFQATVVGFCAFSAPGLWNAMQSVGAGGQQTPYLVMAGNAVLFTLMTFACLSGSVLINHVGMRHTMALGTTGYALYSAALYQNNRYGTEWFIYLGSATCGITAGLFWAAEGAIMLSYPPPESRGSRAEMPDSSADGRDTSDVQNLDNRMVTLESTVNKIFNILQSTEGSGSTNDRDWSPPIRPSTQASTVEAIIPPLIAMIGNHHESSHIKQLKKAEIEALGNTYLTLCACQPLPLFPKDGFVESLFERSDAVLFAIIASSLQHVHVTNNSSQTDDAHAFREAAQSLVTQCIASGNVGIATMQALCLVVCFDFGNGNTSRALSLISLTSMLAHSVDFRRDFLHTEESNDEESVTTPLAMTYDSNMLPYPSSCSMPAKSVLRVDFKQVYEESEGGNGVMVFVLEMSKEWANVMVYVRECLASTPDVSPWLTTSRYSAAMSGVMSIETRLPPLHRYKHVTFRDLTLEDLRTCREYWAPWLLSRFLYHTMVCLLNHPLLITLQLQAKENDSELFRQQASFYVARHVRWILHFIAFIEARSFHITDPILGYCAAVVATIESQLIYSVDDTAAQKKQRNIESCRRFIRSLASSFTVMAEMDQKLEALGEVISTTYASNTTGSGGVFVDLSRIRDILDICPPLNASTAARANDAETRPPAAAHRHAGSSQWVRLSRRPSVDQPDDNGSPAHDQSVLQAAPQDLVGTPPVEPRVLSLQPTPLIHDPSVPFGHTNFPADLYFNGISQDVSTWWDAFDSYDPDCPGF</sequence>
<evidence type="ECO:0000256" key="3">
    <source>
        <dbReference type="ARBA" id="ARBA00022692"/>
    </source>
</evidence>
<feature type="compositionally biased region" description="Basic and acidic residues" evidence="10">
    <location>
        <begin position="157"/>
        <end position="174"/>
    </location>
</feature>
<evidence type="ECO:0000313" key="13">
    <source>
        <dbReference type="Proteomes" id="UP000651452"/>
    </source>
</evidence>
<dbReference type="Pfam" id="PF05978">
    <property type="entry name" value="UNC-93"/>
    <property type="match status" value="1"/>
</dbReference>
<comment type="subcellular location">
    <subcellularLocation>
        <location evidence="2">Membrane</location>
        <topology evidence="2">Multi-pass membrane protein</topology>
    </subcellularLocation>
    <subcellularLocation>
        <location evidence="1">Nucleus</location>
    </subcellularLocation>
</comment>
<dbReference type="CDD" id="cd12148">
    <property type="entry name" value="fungal_TF_MHR"/>
    <property type="match status" value="1"/>
</dbReference>
<dbReference type="PANTHER" id="PTHR47338:SF9">
    <property type="entry name" value="ZN(II)2CYS6 TRANSCRIPTION FACTOR (EUROFUNG)"/>
    <property type="match status" value="1"/>
</dbReference>
<dbReference type="GO" id="GO:0046872">
    <property type="term" value="F:metal ion binding"/>
    <property type="evidence" value="ECO:0007669"/>
    <property type="project" value="UniProtKB-KW"/>
</dbReference>
<keyword evidence="8" id="KW-0804">Transcription</keyword>
<accession>A0A8H7J3K5</accession>
<keyword evidence="3 11" id="KW-0812">Transmembrane</keyword>
<dbReference type="Proteomes" id="UP000651452">
    <property type="component" value="Unassembled WGS sequence"/>
</dbReference>
<dbReference type="InterPro" id="IPR036259">
    <property type="entry name" value="MFS_trans_sf"/>
</dbReference>
<evidence type="ECO:0000256" key="9">
    <source>
        <dbReference type="ARBA" id="ARBA00023242"/>
    </source>
</evidence>